<name>A0A4Y9STY0_9BURK</name>
<dbReference type="PANTHER" id="PTHR30437">
    <property type="entry name" value="TRANSCRIPTION ELONGATION FACTOR GREA"/>
    <property type="match status" value="1"/>
</dbReference>
<dbReference type="GO" id="GO:0032784">
    <property type="term" value="P:regulation of DNA-templated transcription elongation"/>
    <property type="evidence" value="ECO:0007669"/>
    <property type="project" value="InterPro"/>
</dbReference>
<dbReference type="Gene3D" id="3.10.50.30">
    <property type="entry name" value="Transcription elongation factor, GreA/GreB, C-terminal domain"/>
    <property type="match status" value="1"/>
</dbReference>
<dbReference type="InterPro" id="IPR029462">
    <property type="entry name" value="Rnk_N"/>
</dbReference>
<evidence type="ECO:0000259" key="2">
    <source>
        <dbReference type="Pfam" id="PF14760"/>
    </source>
</evidence>
<dbReference type="InterPro" id="IPR036953">
    <property type="entry name" value="GreA/GreB_C_sf"/>
</dbReference>
<dbReference type="SUPFAM" id="SSF54534">
    <property type="entry name" value="FKBP-like"/>
    <property type="match status" value="1"/>
</dbReference>
<dbReference type="Pfam" id="PF14760">
    <property type="entry name" value="Rnk_N"/>
    <property type="match status" value="1"/>
</dbReference>
<dbReference type="Pfam" id="PF01272">
    <property type="entry name" value="GreA_GreB"/>
    <property type="match status" value="1"/>
</dbReference>
<proteinExistence type="predicted"/>
<dbReference type="InterPro" id="IPR023459">
    <property type="entry name" value="Tscrpt_elong_fac_GreA/B_fam"/>
</dbReference>
<feature type="domain" description="Regulator of nucleoside diphosphate kinase N-terminal" evidence="2">
    <location>
        <begin position="3"/>
        <end position="43"/>
    </location>
</feature>
<dbReference type="InterPro" id="IPR001437">
    <property type="entry name" value="Tscrpt_elong_fac_GreA/B_C"/>
</dbReference>
<feature type="domain" description="Transcription elongation factor GreA/GreB C-terminal" evidence="1">
    <location>
        <begin position="50"/>
        <end position="124"/>
    </location>
</feature>
<dbReference type="GO" id="GO:0006354">
    <property type="term" value="P:DNA-templated transcription elongation"/>
    <property type="evidence" value="ECO:0007669"/>
    <property type="project" value="TreeGrafter"/>
</dbReference>
<gene>
    <name evidence="3" type="ORF">E4O92_20445</name>
</gene>
<dbReference type="GO" id="GO:0016301">
    <property type="term" value="F:kinase activity"/>
    <property type="evidence" value="ECO:0007669"/>
    <property type="project" value="UniProtKB-KW"/>
</dbReference>
<sequence>MKPAIVVSTVDYQRLHSLLDGLPGANTAAKDHLLGELERADVVEPDEMPPTVVTMNSKVRFMLENSREEFCMNLVYPKDVGNNDTLSVLSPVGSALLGLKEGDCIEWRHPAGALLAVKVLGVEYQPERAGELHM</sequence>
<dbReference type="PROSITE" id="PS00830">
    <property type="entry name" value="GREAB_2"/>
    <property type="match status" value="1"/>
</dbReference>
<dbReference type="OrthoDB" id="192847at2"/>
<dbReference type="RefSeq" id="WP_135191507.1">
    <property type="nucleotide sequence ID" value="NZ_SPUM01000133.1"/>
</dbReference>
<evidence type="ECO:0000259" key="1">
    <source>
        <dbReference type="Pfam" id="PF01272"/>
    </source>
</evidence>
<dbReference type="NCBIfam" id="NF004396">
    <property type="entry name" value="PRK05753.1"/>
    <property type="match status" value="1"/>
</dbReference>
<reference evidence="3 4" key="1">
    <citation type="submission" date="2019-03" db="EMBL/GenBank/DDBJ databases">
        <title>Draft genome of Massilia hortus sp. nov., a novel bacterial species of the Oxalobacteraceae family.</title>
        <authorList>
            <person name="Peta V."/>
            <person name="Raths R."/>
            <person name="Bucking H."/>
        </authorList>
    </citation>
    <scope>NUCLEOTIDE SEQUENCE [LARGE SCALE GENOMIC DNA]</scope>
    <source>
        <strain evidence="3 4">ONC3</strain>
    </source>
</reference>
<keyword evidence="3" id="KW-0808">Transferase</keyword>
<dbReference type="EMBL" id="SPUM01000133">
    <property type="protein sequence ID" value="TFW28789.1"/>
    <property type="molecule type" value="Genomic_DNA"/>
</dbReference>
<keyword evidence="3" id="KW-0418">Kinase</keyword>
<dbReference type="InterPro" id="IPR018151">
    <property type="entry name" value="TF_GreA/GreB_CS"/>
</dbReference>
<keyword evidence="4" id="KW-1185">Reference proteome</keyword>
<dbReference type="AlphaFoldDB" id="A0A4Y9STY0"/>
<evidence type="ECO:0000313" key="4">
    <source>
        <dbReference type="Proteomes" id="UP000297258"/>
    </source>
</evidence>
<evidence type="ECO:0000313" key="3">
    <source>
        <dbReference type="EMBL" id="TFW28789.1"/>
    </source>
</evidence>
<comment type="caution">
    <text evidence="3">The sequence shown here is derived from an EMBL/GenBank/DDBJ whole genome shotgun (WGS) entry which is preliminary data.</text>
</comment>
<dbReference type="GO" id="GO:0003677">
    <property type="term" value="F:DNA binding"/>
    <property type="evidence" value="ECO:0007669"/>
    <property type="project" value="InterPro"/>
</dbReference>
<accession>A0A4Y9STY0</accession>
<organism evidence="3 4">
    <name type="scientific">Massilia horti</name>
    <dbReference type="NCBI Taxonomy" id="2562153"/>
    <lineage>
        <taxon>Bacteria</taxon>
        <taxon>Pseudomonadati</taxon>
        <taxon>Pseudomonadota</taxon>
        <taxon>Betaproteobacteria</taxon>
        <taxon>Burkholderiales</taxon>
        <taxon>Oxalobacteraceae</taxon>
        <taxon>Telluria group</taxon>
        <taxon>Massilia</taxon>
    </lineage>
</organism>
<dbReference type="Gene3D" id="1.10.286.20">
    <property type="match status" value="1"/>
</dbReference>
<dbReference type="PANTHER" id="PTHR30437:SF5">
    <property type="entry name" value="REGULATOR OF NUCLEOSIDE DIPHOSPHATE KINASE"/>
    <property type="match status" value="1"/>
</dbReference>
<protein>
    <submittedName>
        <fullName evidence="3">Nucleoside diphosphate kinase regulator</fullName>
    </submittedName>
</protein>
<dbReference type="GO" id="GO:0070063">
    <property type="term" value="F:RNA polymerase binding"/>
    <property type="evidence" value="ECO:0007669"/>
    <property type="project" value="InterPro"/>
</dbReference>
<dbReference type="Proteomes" id="UP000297258">
    <property type="component" value="Unassembled WGS sequence"/>
</dbReference>